<keyword evidence="2" id="KW-1133">Transmembrane helix</keyword>
<dbReference type="FunFam" id="2.60.40.10:FF:000028">
    <property type="entry name" value="Neuronal cell adhesion molecule"/>
    <property type="match status" value="1"/>
</dbReference>
<dbReference type="InterPro" id="IPR050964">
    <property type="entry name" value="Striated_Muscle_Regulatory"/>
</dbReference>
<dbReference type="STRING" id="188477.A0A433SQD7"/>
<gene>
    <name evidence="4" type="ORF">EGW08_020769</name>
</gene>
<comment type="caution">
    <text evidence="4">The sequence shown here is derived from an EMBL/GenBank/DDBJ whole genome shotgun (WGS) entry which is preliminary data.</text>
</comment>
<dbReference type="PANTHER" id="PTHR13817">
    <property type="entry name" value="TITIN"/>
    <property type="match status" value="1"/>
</dbReference>
<dbReference type="InterPro" id="IPR036116">
    <property type="entry name" value="FN3_sf"/>
</dbReference>
<accession>A0A433SQD7</accession>
<evidence type="ECO:0000313" key="5">
    <source>
        <dbReference type="Proteomes" id="UP000271974"/>
    </source>
</evidence>
<dbReference type="Proteomes" id="UP000271974">
    <property type="component" value="Unassembled WGS sequence"/>
</dbReference>
<keyword evidence="1" id="KW-0677">Repeat</keyword>
<proteinExistence type="predicted"/>
<feature type="domain" description="Fibronectin type-III" evidence="3">
    <location>
        <begin position="355"/>
        <end position="451"/>
    </location>
</feature>
<evidence type="ECO:0000259" key="3">
    <source>
        <dbReference type="PROSITE" id="PS50853"/>
    </source>
</evidence>
<dbReference type="SUPFAM" id="SSF49265">
    <property type="entry name" value="Fibronectin type III"/>
    <property type="match status" value="2"/>
</dbReference>
<dbReference type="InterPro" id="IPR013783">
    <property type="entry name" value="Ig-like_fold"/>
</dbReference>
<dbReference type="PROSITE" id="PS50853">
    <property type="entry name" value="FN3"/>
    <property type="match status" value="3"/>
</dbReference>
<dbReference type="EMBL" id="RQTK01001206">
    <property type="protein sequence ID" value="RUS71470.1"/>
    <property type="molecule type" value="Genomic_DNA"/>
</dbReference>
<dbReference type="AlphaFoldDB" id="A0A433SQD7"/>
<dbReference type="PANTHER" id="PTHR13817:SF175">
    <property type="entry name" value="IG-LIKE AND FIBRONECTIN TYPE-III DOMAIN-CONTAINING PROTEIN C27B7.7"/>
    <property type="match status" value="1"/>
</dbReference>
<protein>
    <recommendedName>
        <fullName evidence="3">Fibronectin type-III domain-containing protein</fullName>
    </recommendedName>
</protein>
<dbReference type="CDD" id="cd00063">
    <property type="entry name" value="FN3"/>
    <property type="match status" value="4"/>
</dbReference>
<evidence type="ECO:0000256" key="1">
    <source>
        <dbReference type="ARBA" id="ARBA00022737"/>
    </source>
</evidence>
<feature type="transmembrane region" description="Helical" evidence="2">
    <location>
        <begin position="462"/>
        <end position="485"/>
    </location>
</feature>
<organism evidence="4 5">
    <name type="scientific">Elysia chlorotica</name>
    <name type="common">Eastern emerald elysia</name>
    <name type="synonym">Sea slug</name>
    <dbReference type="NCBI Taxonomy" id="188477"/>
    <lineage>
        <taxon>Eukaryota</taxon>
        <taxon>Metazoa</taxon>
        <taxon>Spiralia</taxon>
        <taxon>Lophotrochozoa</taxon>
        <taxon>Mollusca</taxon>
        <taxon>Gastropoda</taxon>
        <taxon>Heterobranchia</taxon>
        <taxon>Euthyneura</taxon>
        <taxon>Panpulmonata</taxon>
        <taxon>Sacoglossa</taxon>
        <taxon>Placobranchoidea</taxon>
        <taxon>Plakobranchidae</taxon>
        <taxon>Elysia</taxon>
    </lineage>
</organism>
<reference evidence="4 5" key="1">
    <citation type="submission" date="2019-01" db="EMBL/GenBank/DDBJ databases">
        <title>A draft genome assembly of the solar-powered sea slug Elysia chlorotica.</title>
        <authorList>
            <person name="Cai H."/>
            <person name="Li Q."/>
            <person name="Fang X."/>
            <person name="Li J."/>
            <person name="Curtis N.E."/>
            <person name="Altenburger A."/>
            <person name="Shibata T."/>
            <person name="Feng M."/>
            <person name="Maeda T."/>
            <person name="Schwartz J.A."/>
            <person name="Shigenobu S."/>
            <person name="Lundholm N."/>
            <person name="Nishiyama T."/>
            <person name="Yang H."/>
            <person name="Hasebe M."/>
            <person name="Li S."/>
            <person name="Pierce S.K."/>
            <person name="Wang J."/>
        </authorList>
    </citation>
    <scope>NUCLEOTIDE SEQUENCE [LARGE SCALE GENOMIC DNA]</scope>
    <source>
        <strain evidence="4">EC2010</strain>
        <tissue evidence="4">Whole organism of an adult</tissue>
    </source>
</reference>
<evidence type="ECO:0000256" key="2">
    <source>
        <dbReference type="SAM" id="Phobius"/>
    </source>
</evidence>
<keyword evidence="2" id="KW-0472">Membrane</keyword>
<keyword evidence="5" id="KW-1185">Reference proteome</keyword>
<evidence type="ECO:0000313" key="4">
    <source>
        <dbReference type="EMBL" id="RUS71470.1"/>
    </source>
</evidence>
<dbReference type="OrthoDB" id="7933032at2759"/>
<dbReference type="Pfam" id="PF00041">
    <property type="entry name" value="fn3"/>
    <property type="match status" value="3"/>
</dbReference>
<name>A0A433SQD7_ELYCH</name>
<feature type="domain" description="Fibronectin type-III" evidence="3">
    <location>
        <begin position="246"/>
        <end position="350"/>
    </location>
</feature>
<dbReference type="InterPro" id="IPR003961">
    <property type="entry name" value="FN3_dom"/>
</dbReference>
<keyword evidence="2" id="KW-0812">Transmembrane</keyword>
<dbReference type="Gene3D" id="2.60.40.10">
    <property type="entry name" value="Immunoglobulins"/>
    <property type="match status" value="4"/>
</dbReference>
<feature type="domain" description="Fibronectin type-III" evidence="3">
    <location>
        <begin position="9"/>
        <end position="118"/>
    </location>
</feature>
<dbReference type="SMART" id="SM00060">
    <property type="entry name" value="FN3"/>
    <property type="match status" value="4"/>
</dbReference>
<sequence>MGVVVKTGAELKINAGQTTKEEGTTRYVLWLDGKNHGSDISHYFVQFRTQYDQTWRVHPDGSNIRGSSLVNDQFRDFKVAKLTNLKAYALMEFRVLARNSYGIGNPSQPSSQIQISSTNVSVPVKNIRGGGGTVGVLTIVWDPIPREDHNGENLRYVISYRAYEENSDKRQWEVKTISERDACKYRVDFLSGQTYPCDYVAVVKEGVDLNYYKKYEVKVQGRNDKGIGPDMVPVIIMSAEDLPIGTPENVHGYWYNGTALLITWKPVPNTRDSVHGKLKGYKINYWEKDTGKESEAMQNILELKPGEENLDRGLIIGLEPVTWYVFNVQAYNSAGNGDKSSSNVRQTLNRPPSQYPTEVHVFSVEGYGVRVNFRGISTQQREEPIKGYKVQFWKATENLLSAEEADFGLMTTGVLRNLSRSELYRLRVFAYSRAGFGRRSSPSIYFTVGDGQIVINPETTEIFSGASAITASLILCICTLTINVMKRL</sequence>